<dbReference type="PANTHER" id="PTHR43477">
    <property type="entry name" value="DIHYDROANTICAPSIN 7-DEHYDROGENASE"/>
    <property type="match status" value="1"/>
</dbReference>
<evidence type="ECO:0000256" key="2">
    <source>
        <dbReference type="ARBA" id="ARBA00023002"/>
    </source>
</evidence>
<organism evidence="3 4">
    <name type="scientific">Candidatus Nanopelagicus limnae</name>
    <dbReference type="NCBI Taxonomy" id="1884634"/>
    <lineage>
        <taxon>Bacteria</taxon>
        <taxon>Bacillati</taxon>
        <taxon>Actinomycetota</taxon>
        <taxon>Actinomycetes</taxon>
        <taxon>Candidatus Nanopelagicales</taxon>
        <taxon>Candidatus Nanopelagicaceae</taxon>
        <taxon>Candidatus Nanopelagicus</taxon>
    </lineage>
</organism>
<evidence type="ECO:0000313" key="3">
    <source>
        <dbReference type="EMBL" id="ASY09153.1"/>
    </source>
</evidence>
<dbReference type="Pfam" id="PF13561">
    <property type="entry name" value="adh_short_C2"/>
    <property type="match status" value="1"/>
</dbReference>
<evidence type="ECO:0000313" key="4">
    <source>
        <dbReference type="Proteomes" id="UP000217153"/>
    </source>
</evidence>
<dbReference type="EMBL" id="CP016768">
    <property type="protein sequence ID" value="ASY09153.1"/>
    <property type="molecule type" value="Genomic_DNA"/>
</dbReference>
<dbReference type="CDD" id="cd11731">
    <property type="entry name" value="Lin1944_like_SDR_c"/>
    <property type="match status" value="1"/>
</dbReference>
<comment type="similarity">
    <text evidence="1">Belongs to the short-chain dehydrogenases/reductases (SDR) family.</text>
</comment>
<dbReference type="KEGG" id="abam:B1s21122_02145"/>
<evidence type="ECO:0000256" key="1">
    <source>
        <dbReference type="ARBA" id="ARBA00006484"/>
    </source>
</evidence>
<name>A0A249JXA1_9ACTN</name>
<dbReference type="AlphaFoldDB" id="A0A249JXA1"/>
<keyword evidence="2" id="KW-0560">Oxidoreductase</keyword>
<dbReference type="GO" id="GO:0016491">
    <property type="term" value="F:oxidoreductase activity"/>
    <property type="evidence" value="ECO:0007669"/>
    <property type="project" value="UniProtKB-KW"/>
</dbReference>
<dbReference type="PRINTS" id="PR00081">
    <property type="entry name" value="GDHRDH"/>
</dbReference>
<dbReference type="OrthoDB" id="9787486at2"/>
<dbReference type="InterPro" id="IPR036291">
    <property type="entry name" value="NAD(P)-bd_dom_sf"/>
</dbReference>
<dbReference type="Proteomes" id="UP000217153">
    <property type="component" value="Chromosome"/>
</dbReference>
<dbReference type="InterPro" id="IPR002347">
    <property type="entry name" value="SDR_fam"/>
</dbReference>
<proteinExistence type="inferred from homology"/>
<dbReference type="Gene3D" id="3.40.50.720">
    <property type="entry name" value="NAD(P)-binding Rossmann-like Domain"/>
    <property type="match status" value="1"/>
</dbReference>
<sequence>MKFLVVGSTGLIGSYVAKTLSKHGTVIGVSRTTQIPVDVKDPASIKAMYEKVGKVDAVASCIGKVAFKPVAELTYEDYLTGFKDKALGQVELVRAGINFLNDNGSFTLMTGVLARDPIPSGSVAALANGAIESFTLAAAIDLPRGLRINTVSPNVLVEATSYHASFPGYHQVGAQSVADAYVKSILGKQTGQIYKLD</sequence>
<dbReference type="RefSeq" id="WP_095680457.1">
    <property type="nucleotide sequence ID" value="NZ_CP016768.2"/>
</dbReference>
<gene>
    <name evidence="3" type="ORF">B1s21122_02145</name>
</gene>
<reference evidence="4" key="1">
    <citation type="submission" date="2016-10" db="EMBL/GenBank/DDBJ databases">
        <title>High microdiversification within the ubiquitous acI lineage of Actinobacteria.</title>
        <authorList>
            <person name="Neuenschwander S.M."/>
            <person name="Salcher M."/>
            <person name="Ghai R."/>
            <person name="Pernthaler J."/>
        </authorList>
    </citation>
    <scope>NUCLEOTIDE SEQUENCE [LARGE SCALE GENOMIC DNA]</scope>
</reference>
<keyword evidence="4" id="KW-1185">Reference proteome</keyword>
<accession>A0A249JXA1</accession>
<dbReference type="InterPro" id="IPR051122">
    <property type="entry name" value="SDR_DHRS6-like"/>
</dbReference>
<dbReference type="SUPFAM" id="SSF51735">
    <property type="entry name" value="NAD(P)-binding Rossmann-fold domains"/>
    <property type="match status" value="1"/>
</dbReference>
<dbReference type="NCBIfam" id="NF005754">
    <property type="entry name" value="PRK07578.1"/>
    <property type="match status" value="1"/>
</dbReference>
<protein>
    <submittedName>
        <fullName evidence="3">Classical SDR family protein</fullName>
    </submittedName>
</protein>
<dbReference type="PANTHER" id="PTHR43477:SF1">
    <property type="entry name" value="DIHYDROANTICAPSIN 7-DEHYDROGENASE"/>
    <property type="match status" value="1"/>
</dbReference>